<accession>E3MZU6</accession>
<dbReference type="AlphaFoldDB" id="E3MZU6"/>
<dbReference type="Pfam" id="PF00339">
    <property type="entry name" value="Arrestin_N"/>
    <property type="match status" value="1"/>
</dbReference>
<dbReference type="Gene3D" id="2.60.40.640">
    <property type="match status" value="1"/>
</dbReference>
<dbReference type="HOGENOM" id="CLU_1519268_0_0_1"/>
<dbReference type="EMBL" id="DS268502">
    <property type="protein sequence ID" value="EFP13136.1"/>
    <property type="molecule type" value="Genomic_DNA"/>
</dbReference>
<dbReference type="InterPro" id="IPR050357">
    <property type="entry name" value="Arrestin_domain-protein"/>
</dbReference>
<dbReference type="InterPro" id="IPR014756">
    <property type="entry name" value="Ig_E-set"/>
</dbReference>
<evidence type="ECO:0000256" key="1">
    <source>
        <dbReference type="ARBA" id="ARBA00005298"/>
    </source>
</evidence>
<comment type="similarity">
    <text evidence="1">Belongs to the arrestin family.</text>
</comment>
<proteinExistence type="inferred from homology"/>
<reference evidence="2" key="1">
    <citation type="submission" date="2007-07" db="EMBL/GenBank/DDBJ databases">
        <title>PCAP assembly of the Caenorhabditis remanei genome.</title>
        <authorList>
            <consortium name="The Caenorhabditis remanei Sequencing Consortium"/>
            <person name="Wilson R.K."/>
        </authorList>
    </citation>
    <scope>NUCLEOTIDE SEQUENCE [LARGE SCALE GENOMIC DNA]</scope>
    <source>
        <strain evidence="2">PB4641</strain>
    </source>
</reference>
<dbReference type="Proteomes" id="UP000008281">
    <property type="component" value="Unassembled WGS sequence"/>
</dbReference>
<name>E3MZU6_CAERE</name>
<protein>
    <submittedName>
        <fullName evidence="2">Uncharacterized protein</fullName>
    </submittedName>
</protein>
<sequence>MVKPDVYIFFNKSHYYPGETVKGYVLVEFEKDTRAKSLKIGWGGLLSRRCGRGEVKTSINELPLKETAVWEAENNWNKIPAGEYEYPFRFKLASTAPPTFWTRPCDIQYQVIVKLEKPLWIFNTTHKKEFKVLKGLRLSVETDESETESVRCPNAPPRYDEIDGCSVREPLPPNYEP</sequence>
<dbReference type="InterPro" id="IPR014752">
    <property type="entry name" value="Arrestin-like_C"/>
</dbReference>
<dbReference type="SUPFAM" id="SSF81296">
    <property type="entry name" value="E set domains"/>
    <property type="match status" value="1"/>
</dbReference>
<evidence type="ECO:0000313" key="3">
    <source>
        <dbReference type="Proteomes" id="UP000008281"/>
    </source>
</evidence>
<dbReference type="PANTHER" id="PTHR11188">
    <property type="entry name" value="ARRESTIN DOMAIN CONTAINING PROTEIN"/>
    <property type="match status" value="1"/>
</dbReference>
<dbReference type="KEGG" id="crq:GCK72_004808"/>
<dbReference type="CTD" id="9800876"/>
<dbReference type="eggNOG" id="KOG3780">
    <property type="taxonomic scope" value="Eukaryota"/>
</dbReference>
<dbReference type="GeneID" id="9800876"/>
<dbReference type="OrthoDB" id="2333384at2759"/>
<dbReference type="InterPro" id="IPR011021">
    <property type="entry name" value="Arrestin-like_N"/>
</dbReference>
<keyword evidence="3" id="KW-1185">Reference proteome</keyword>
<evidence type="ECO:0000313" key="2">
    <source>
        <dbReference type="EMBL" id="EFP13136.1"/>
    </source>
</evidence>
<dbReference type="GO" id="GO:0005737">
    <property type="term" value="C:cytoplasm"/>
    <property type="evidence" value="ECO:0007669"/>
    <property type="project" value="TreeGrafter"/>
</dbReference>
<dbReference type="STRING" id="31234.E3MZU6"/>
<dbReference type="RefSeq" id="XP_003098335.2">
    <property type="nucleotide sequence ID" value="XM_003098287.2"/>
</dbReference>
<dbReference type="FunCoup" id="E3MZU6">
    <property type="interactions" value="475"/>
</dbReference>
<organism evidence="3">
    <name type="scientific">Caenorhabditis remanei</name>
    <name type="common">Caenorhabditis vulgaris</name>
    <dbReference type="NCBI Taxonomy" id="31234"/>
    <lineage>
        <taxon>Eukaryota</taxon>
        <taxon>Metazoa</taxon>
        <taxon>Ecdysozoa</taxon>
        <taxon>Nematoda</taxon>
        <taxon>Chromadorea</taxon>
        <taxon>Rhabditida</taxon>
        <taxon>Rhabditina</taxon>
        <taxon>Rhabditomorpha</taxon>
        <taxon>Rhabditoidea</taxon>
        <taxon>Rhabditidae</taxon>
        <taxon>Peloderinae</taxon>
        <taxon>Caenorhabditis</taxon>
    </lineage>
</organism>
<gene>
    <name evidence="2" type="ORF">CRE_07726</name>
</gene>
<dbReference type="PANTHER" id="PTHR11188:SF175">
    <property type="entry name" value="ARRESTIN C-TERMINAL-LIKE DOMAIN-CONTAINING PROTEIN"/>
    <property type="match status" value="1"/>
</dbReference>
<dbReference type="GO" id="GO:0015031">
    <property type="term" value="P:protein transport"/>
    <property type="evidence" value="ECO:0007669"/>
    <property type="project" value="TreeGrafter"/>
</dbReference>